<evidence type="ECO:0000259" key="4">
    <source>
        <dbReference type="SMART" id="SM00796"/>
    </source>
</evidence>
<dbReference type="InterPro" id="IPR029000">
    <property type="entry name" value="Cyclophilin-like_dom_sf"/>
</dbReference>
<name>A0ABP9DYJ3_9GAMM</name>
<dbReference type="PANTHER" id="PTHR34698:SF2">
    <property type="entry name" value="5-OXOPROLINASE SUBUNIT B"/>
    <property type="match status" value="1"/>
</dbReference>
<dbReference type="NCBIfam" id="TIGR00370">
    <property type="entry name" value="5-oxoprolinase subunit PxpB"/>
    <property type="match status" value="1"/>
</dbReference>
<dbReference type="InterPro" id="IPR010016">
    <property type="entry name" value="PxpB"/>
</dbReference>
<dbReference type="Pfam" id="PF02682">
    <property type="entry name" value="CT_C_D"/>
    <property type="match status" value="1"/>
</dbReference>
<evidence type="ECO:0000256" key="1">
    <source>
        <dbReference type="ARBA" id="ARBA00022741"/>
    </source>
</evidence>
<evidence type="ECO:0000256" key="2">
    <source>
        <dbReference type="ARBA" id="ARBA00022801"/>
    </source>
</evidence>
<reference evidence="6" key="1">
    <citation type="journal article" date="2019" name="Int. J. Syst. Evol. Microbiol.">
        <title>The Global Catalogue of Microorganisms (GCM) 10K type strain sequencing project: providing services to taxonomists for standard genome sequencing and annotation.</title>
        <authorList>
            <consortium name="The Broad Institute Genomics Platform"/>
            <consortium name="The Broad Institute Genome Sequencing Center for Infectious Disease"/>
            <person name="Wu L."/>
            <person name="Ma J."/>
        </authorList>
    </citation>
    <scope>NUCLEOTIDE SEQUENCE [LARGE SCALE GENOMIC DNA]</scope>
    <source>
        <strain evidence="6">JCM 18392</strain>
    </source>
</reference>
<dbReference type="InterPro" id="IPR003833">
    <property type="entry name" value="CT_C_D"/>
</dbReference>
<dbReference type="SMART" id="SM00796">
    <property type="entry name" value="AHS1"/>
    <property type="match status" value="1"/>
</dbReference>
<keyword evidence="3" id="KW-0067">ATP-binding</keyword>
<keyword evidence="6" id="KW-1185">Reference proteome</keyword>
<evidence type="ECO:0000313" key="5">
    <source>
        <dbReference type="EMBL" id="GAA4864014.1"/>
    </source>
</evidence>
<evidence type="ECO:0000256" key="3">
    <source>
        <dbReference type="ARBA" id="ARBA00022840"/>
    </source>
</evidence>
<protein>
    <submittedName>
        <fullName evidence="5">5-oxoprolinase subunit PxpB</fullName>
    </submittedName>
</protein>
<dbReference type="SUPFAM" id="SSF160467">
    <property type="entry name" value="PH0987 N-terminal domain-like"/>
    <property type="match status" value="1"/>
</dbReference>
<keyword evidence="2" id="KW-0378">Hydrolase</keyword>
<dbReference type="SUPFAM" id="SSF50891">
    <property type="entry name" value="Cyclophilin-like"/>
    <property type="match status" value="1"/>
</dbReference>
<sequence>MSDAGIERLGEDALLLRLGDSVDASTNLRVHRLAESIAARRPPWLVDLVPAYASLAVFVDPAHFDAGVDPLVEPGRWLADCAEASAVAGDGGGALIEIPVRYGGEDGPDLDAVAAEAGMSPREAVALHCAGDYRVAMLGFAPGFPYLIGLDPRLATPRLATPRPRVPAGSVGIGGAQTGIYPRSGPGGWRLIGRTDLRLFDATRDPPATLSPGDRVRFVPVGGSR</sequence>
<evidence type="ECO:0000313" key="6">
    <source>
        <dbReference type="Proteomes" id="UP001501323"/>
    </source>
</evidence>
<dbReference type="Proteomes" id="UP001501323">
    <property type="component" value="Unassembled WGS sequence"/>
</dbReference>
<dbReference type="Gene3D" id="3.30.1360.40">
    <property type="match status" value="1"/>
</dbReference>
<organism evidence="5 6">
    <name type="scientific">Luteimonas vadosa</name>
    <dbReference type="NCBI Taxonomy" id="1165507"/>
    <lineage>
        <taxon>Bacteria</taxon>
        <taxon>Pseudomonadati</taxon>
        <taxon>Pseudomonadota</taxon>
        <taxon>Gammaproteobacteria</taxon>
        <taxon>Lysobacterales</taxon>
        <taxon>Lysobacteraceae</taxon>
        <taxon>Luteimonas</taxon>
    </lineage>
</organism>
<dbReference type="PANTHER" id="PTHR34698">
    <property type="entry name" value="5-OXOPROLINASE SUBUNIT B"/>
    <property type="match status" value="1"/>
</dbReference>
<dbReference type="EMBL" id="BAABJY010000002">
    <property type="protein sequence ID" value="GAA4864014.1"/>
    <property type="molecule type" value="Genomic_DNA"/>
</dbReference>
<dbReference type="Gene3D" id="2.40.100.10">
    <property type="entry name" value="Cyclophilin-like"/>
    <property type="match status" value="1"/>
</dbReference>
<keyword evidence="1" id="KW-0547">Nucleotide-binding</keyword>
<proteinExistence type="predicted"/>
<gene>
    <name evidence="5" type="primary">pxpB</name>
    <name evidence="5" type="ORF">GCM10023332_15200</name>
</gene>
<dbReference type="RefSeq" id="WP_345294910.1">
    <property type="nucleotide sequence ID" value="NZ_BAABJY010000002.1"/>
</dbReference>
<feature type="domain" description="Carboxyltransferase" evidence="4">
    <location>
        <begin position="4"/>
        <end position="210"/>
    </location>
</feature>
<accession>A0ABP9DYJ3</accession>
<comment type="caution">
    <text evidence="5">The sequence shown here is derived from an EMBL/GenBank/DDBJ whole genome shotgun (WGS) entry which is preliminary data.</text>
</comment>